<dbReference type="Proteomes" id="UP000326877">
    <property type="component" value="Unassembled WGS sequence"/>
</dbReference>
<evidence type="ECO:0000313" key="1">
    <source>
        <dbReference type="EMBL" id="KAE8391471.1"/>
    </source>
</evidence>
<organism evidence="1">
    <name type="scientific">Petromyces alliaceus</name>
    <name type="common">Aspergillus alliaceus</name>
    <dbReference type="NCBI Taxonomy" id="209559"/>
    <lineage>
        <taxon>Eukaryota</taxon>
        <taxon>Fungi</taxon>
        <taxon>Dikarya</taxon>
        <taxon>Ascomycota</taxon>
        <taxon>Pezizomycotina</taxon>
        <taxon>Eurotiomycetes</taxon>
        <taxon>Eurotiomycetidae</taxon>
        <taxon>Eurotiales</taxon>
        <taxon>Aspergillaceae</taxon>
        <taxon>Aspergillus</taxon>
        <taxon>Aspergillus subgen. Circumdati</taxon>
    </lineage>
</organism>
<dbReference type="AlphaFoldDB" id="A0A5N7CBE3"/>
<sequence length="88" mass="10009">MPLDTQQKTFGVAVIRVLDATHACDILARLNGIDIDRHHQMTVERIDTWDRYEQIESITDGFKQQLGLIFPVDLVTELYPAEGIVRTG</sequence>
<name>A0A5N7CBE3_PETAA</name>
<protein>
    <recommendedName>
        <fullName evidence="2">RRM domain-containing protein</fullName>
    </recommendedName>
</protein>
<dbReference type="OrthoDB" id="4453373at2759"/>
<accession>A0A5N7CBE3</accession>
<reference evidence="1" key="1">
    <citation type="submission" date="2019-04" db="EMBL/GenBank/DDBJ databases">
        <title>Friends and foes A comparative genomics studyof 23 Aspergillus species from section Flavi.</title>
        <authorList>
            <consortium name="DOE Joint Genome Institute"/>
            <person name="Kjaerbolling I."/>
            <person name="Vesth T."/>
            <person name="Frisvad J.C."/>
            <person name="Nybo J.L."/>
            <person name="Theobald S."/>
            <person name="Kildgaard S."/>
            <person name="Isbrandt T."/>
            <person name="Kuo A."/>
            <person name="Sato A."/>
            <person name="Lyhne E.K."/>
            <person name="Kogle M.E."/>
            <person name="Wiebenga A."/>
            <person name="Kun R.S."/>
            <person name="Lubbers R.J."/>
            <person name="Makela M.R."/>
            <person name="Barry K."/>
            <person name="Chovatia M."/>
            <person name="Clum A."/>
            <person name="Daum C."/>
            <person name="Haridas S."/>
            <person name="He G."/>
            <person name="LaButti K."/>
            <person name="Lipzen A."/>
            <person name="Mondo S."/>
            <person name="Riley R."/>
            <person name="Salamov A."/>
            <person name="Simmons B.A."/>
            <person name="Magnuson J.K."/>
            <person name="Henrissat B."/>
            <person name="Mortensen U.H."/>
            <person name="Larsen T.O."/>
            <person name="Devries R.P."/>
            <person name="Grigoriev I.V."/>
            <person name="Machida M."/>
            <person name="Baker S.E."/>
            <person name="Andersen M.R."/>
        </authorList>
    </citation>
    <scope>NUCLEOTIDE SEQUENCE [LARGE SCALE GENOMIC DNA]</scope>
    <source>
        <strain evidence="1">IBT 14317</strain>
    </source>
</reference>
<proteinExistence type="predicted"/>
<gene>
    <name evidence="1" type="ORF">BDV23DRAFT_153125</name>
</gene>
<evidence type="ECO:0008006" key="2">
    <source>
        <dbReference type="Google" id="ProtNLM"/>
    </source>
</evidence>
<dbReference type="EMBL" id="ML735245">
    <property type="protein sequence ID" value="KAE8391471.1"/>
    <property type="molecule type" value="Genomic_DNA"/>
</dbReference>